<dbReference type="RefSeq" id="WP_077478757.1">
    <property type="nucleotide sequence ID" value="NZ_MLHL01000071.1"/>
</dbReference>
<keyword evidence="2" id="KW-1185">Reference proteome</keyword>
<proteinExistence type="predicted"/>
<dbReference type="AlphaFoldDB" id="A0A1V3IWF5"/>
<organism evidence="1 2">
    <name type="scientific">Rodentibacter trehalosifermentans</name>
    <dbReference type="NCBI Taxonomy" id="1908263"/>
    <lineage>
        <taxon>Bacteria</taxon>
        <taxon>Pseudomonadati</taxon>
        <taxon>Pseudomonadota</taxon>
        <taxon>Gammaproteobacteria</taxon>
        <taxon>Pasteurellales</taxon>
        <taxon>Pasteurellaceae</taxon>
        <taxon>Rodentibacter</taxon>
    </lineage>
</organism>
<gene>
    <name evidence="1" type="ORF">BKK52_11450</name>
</gene>
<evidence type="ECO:0000313" key="2">
    <source>
        <dbReference type="Proteomes" id="UP000189161"/>
    </source>
</evidence>
<reference evidence="1 2" key="1">
    <citation type="submission" date="2016-10" db="EMBL/GenBank/DDBJ databases">
        <title>Rodentibacter gen. nov. and new species.</title>
        <authorList>
            <person name="Christensen H."/>
        </authorList>
    </citation>
    <scope>NUCLEOTIDE SEQUENCE [LARGE SCALE GENOMIC DNA]</scope>
    <source>
        <strain evidence="1 2">H1987082031</strain>
    </source>
</reference>
<dbReference type="EMBL" id="MLHL01000071">
    <property type="protein sequence ID" value="OOF46535.1"/>
    <property type="molecule type" value="Genomic_DNA"/>
</dbReference>
<evidence type="ECO:0000313" key="1">
    <source>
        <dbReference type="EMBL" id="OOF46535.1"/>
    </source>
</evidence>
<sequence length="84" mass="9962">MTVLTTKQYAEALIYSFEKKVRMKSQAFKGYEWTEILSYTKAYQTFVKLNSHQKLLFVVLAYLKPTPQSDFVIEQLSKREILFI</sequence>
<dbReference type="Proteomes" id="UP000189161">
    <property type="component" value="Unassembled WGS sequence"/>
</dbReference>
<comment type="caution">
    <text evidence="1">The sequence shown here is derived from an EMBL/GenBank/DDBJ whole genome shotgun (WGS) entry which is preliminary data.</text>
</comment>
<name>A0A1V3IWF5_9PAST</name>
<accession>A0A1V3IWF5</accession>
<protein>
    <submittedName>
        <fullName evidence="1">Uncharacterized protein</fullName>
    </submittedName>
</protein>